<gene>
    <name evidence="1" type="ORF">METZ01_LOCUS66416</name>
</gene>
<feature type="non-terminal residue" evidence="1">
    <location>
        <position position="1"/>
    </location>
</feature>
<proteinExistence type="predicted"/>
<evidence type="ECO:0008006" key="2">
    <source>
        <dbReference type="Google" id="ProtNLM"/>
    </source>
</evidence>
<protein>
    <recommendedName>
        <fullName evidence="2">Alpha/beta hydrolase fold-3 domain-containing protein</fullName>
    </recommendedName>
</protein>
<dbReference type="EMBL" id="UINC01004335">
    <property type="protein sequence ID" value="SVA13562.1"/>
    <property type="molecule type" value="Genomic_DNA"/>
</dbReference>
<name>A0A381TBM8_9ZZZZ</name>
<organism evidence="1">
    <name type="scientific">marine metagenome</name>
    <dbReference type="NCBI Taxonomy" id="408172"/>
    <lineage>
        <taxon>unclassified sequences</taxon>
        <taxon>metagenomes</taxon>
        <taxon>ecological metagenomes</taxon>
    </lineage>
</organism>
<dbReference type="AlphaFoldDB" id="A0A381TBM8"/>
<evidence type="ECO:0000313" key="1">
    <source>
        <dbReference type="EMBL" id="SVA13562.1"/>
    </source>
</evidence>
<sequence length="108" mass="12159">GIPISGLYQLEPLRKTTISDALGLDDVESIALSPHFFEPITTAPILVTLGGAETPEFHWQTDQFVEKWKLNEAPLEYHAEPDVDHFGVVERLASKDSQIFKKVKSWLL</sequence>
<dbReference type="SUPFAM" id="SSF53474">
    <property type="entry name" value="alpha/beta-Hydrolases"/>
    <property type="match status" value="1"/>
</dbReference>
<dbReference type="InterPro" id="IPR029058">
    <property type="entry name" value="AB_hydrolase_fold"/>
</dbReference>
<dbReference type="Gene3D" id="3.40.50.1820">
    <property type="entry name" value="alpha/beta hydrolase"/>
    <property type="match status" value="1"/>
</dbReference>
<accession>A0A381TBM8</accession>
<reference evidence="1" key="1">
    <citation type="submission" date="2018-05" db="EMBL/GenBank/DDBJ databases">
        <authorList>
            <person name="Lanie J.A."/>
            <person name="Ng W.-L."/>
            <person name="Kazmierczak K.M."/>
            <person name="Andrzejewski T.M."/>
            <person name="Davidsen T.M."/>
            <person name="Wayne K.J."/>
            <person name="Tettelin H."/>
            <person name="Glass J.I."/>
            <person name="Rusch D."/>
            <person name="Podicherti R."/>
            <person name="Tsui H.-C.T."/>
            <person name="Winkler M.E."/>
        </authorList>
    </citation>
    <scope>NUCLEOTIDE SEQUENCE</scope>
</reference>